<dbReference type="EC" id="3.5.1.115" evidence="2"/>
<organism evidence="3 4">
    <name type="scientific">Propionibacterium ruminifibrarum</name>
    <dbReference type="NCBI Taxonomy" id="1962131"/>
    <lineage>
        <taxon>Bacteria</taxon>
        <taxon>Bacillati</taxon>
        <taxon>Actinomycetota</taxon>
        <taxon>Actinomycetes</taxon>
        <taxon>Propionibacteriales</taxon>
        <taxon>Propionibacteriaceae</taxon>
        <taxon>Propionibacterium</taxon>
    </lineage>
</organism>
<proteinExistence type="inferred from homology"/>
<dbReference type="GO" id="GO:0010127">
    <property type="term" value="P:mycothiol-dependent detoxification"/>
    <property type="evidence" value="ECO:0007669"/>
    <property type="project" value="UniProtKB-UniRule"/>
</dbReference>
<comment type="similarity">
    <text evidence="2">Belongs to the MshB deacetylase family. Mca subfamily.</text>
</comment>
<dbReference type="NCBIfam" id="TIGR03446">
    <property type="entry name" value="mycothiol_Mca"/>
    <property type="match status" value="1"/>
</dbReference>
<dbReference type="InterPro" id="IPR017811">
    <property type="entry name" value="Mca"/>
</dbReference>
<feature type="binding site" evidence="2">
    <location>
        <position position="28"/>
    </location>
    <ligand>
        <name>Zn(2+)</name>
        <dbReference type="ChEBI" id="CHEBI:29105"/>
    </ligand>
</feature>
<comment type="subunit">
    <text evidence="2">Monomer.</text>
</comment>
<evidence type="ECO:0000313" key="4">
    <source>
        <dbReference type="Proteomes" id="UP000265962"/>
    </source>
</evidence>
<feature type="binding site" evidence="2">
    <location>
        <position position="154"/>
    </location>
    <ligand>
        <name>Zn(2+)</name>
        <dbReference type="ChEBI" id="CHEBI:29105"/>
    </ligand>
</feature>
<dbReference type="Gene3D" id="3.40.50.10320">
    <property type="entry name" value="LmbE-like"/>
    <property type="match status" value="1"/>
</dbReference>
<dbReference type="EMBL" id="OMOH01000005">
    <property type="protein sequence ID" value="SPF68580.1"/>
    <property type="molecule type" value="Genomic_DNA"/>
</dbReference>
<name>A0A375I3F7_9ACTN</name>
<protein>
    <recommendedName>
        <fullName evidence="2">Mycothiol S-conjugate amidase</fullName>
        <ecNumber evidence="2">3.5.1.115</ecNumber>
    </recommendedName>
</protein>
<evidence type="ECO:0000313" key="3">
    <source>
        <dbReference type="EMBL" id="SPF68580.1"/>
    </source>
</evidence>
<dbReference type="SUPFAM" id="SSF102588">
    <property type="entry name" value="LmbE-like"/>
    <property type="match status" value="1"/>
</dbReference>
<comment type="function">
    <text evidence="2">A mycothiol (MSH, N-acetylcysteinyl-glucosaminyl-inositol) S-conjugate amidase, it recycles conjugated MSH to the N-acetyl cysteine conjugate (AcCys S-conjugate, a mercapturic acid) and the MSH precursor. Involved in MSH-dependent detoxification of a number of alkylating agents and antibiotics.</text>
</comment>
<evidence type="ECO:0000256" key="2">
    <source>
        <dbReference type="HAMAP-Rule" id="MF_01482"/>
    </source>
</evidence>
<dbReference type="Pfam" id="PF02585">
    <property type="entry name" value="PIG-L"/>
    <property type="match status" value="1"/>
</dbReference>
<evidence type="ECO:0000256" key="1">
    <source>
        <dbReference type="ARBA" id="ARBA00022833"/>
    </source>
</evidence>
<keyword evidence="4" id="KW-1185">Reference proteome</keyword>
<gene>
    <name evidence="2" type="primary">mca</name>
    <name evidence="3" type="ORF">PROPJV5_1562</name>
</gene>
<comment type="cofactor">
    <cofactor evidence="2">
        <name>Zn(2+)</name>
        <dbReference type="ChEBI" id="CHEBI:29105"/>
    </cofactor>
    <text evidence="2">Binds 1 zinc ion per subunit.</text>
</comment>
<feature type="binding site" evidence="2">
    <location>
        <position position="25"/>
    </location>
    <ligand>
        <name>Zn(2+)</name>
        <dbReference type="ChEBI" id="CHEBI:29105"/>
    </ligand>
</feature>
<dbReference type="InterPro" id="IPR003737">
    <property type="entry name" value="GlcNAc_PI_deacetylase-related"/>
</dbReference>
<keyword evidence="2 3" id="KW-0378">Hydrolase</keyword>
<keyword evidence="1 2" id="KW-0862">Zinc</keyword>
<sequence>MKDMSVPVAQSRAGENLRLLNVHAHPDDESSKGAATTLKYVAQGARVMVATCTGGERGSVLNPKMDRPEIWENLTEVRRHEMETAREILGVEHRSLGYVDSGLPEDPTEQLPDGCFGLTDPVEAAAPLVRIIRSFRPQVMTTYDENGGYPHPDHIQCHRVSVAAFRMAADPTALPDAGPAWQVSKLYYQVGFHRARFAALDDAMDEAGLGRPYAERLAGWDNHDYELRVTTRVPCGEYFERSDDALRAHASQIDPDGFWFEVPIEIRRRAWPTEDYQLVYSAVPTRMPERDLFAGLRVGEKAPDPADTWII</sequence>
<dbReference type="InterPro" id="IPR024078">
    <property type="entry name" value="LmbE-like_dom_sf"/>
</dbReference>
<dbReference type="AlphaFoldDB" id="A0A375I3F7"/>
<dbReference type="PANTHER" id="PTHR12993:SF11">
    <property type="entry name" value="N-ACETYLGLUCOSAMINYL-PHOSPHATIDYLINOSITOL DE-N-ACETYLASE"/>
    <property type="match status" value="1"/>
</dbReference>
<keyword evidence="2" id="KW-0479">Metal-binding</keyword>
<dbReference type="GO" id="GO:0016811">
    <property type="term" value="F:hydrolase activity, acting on carbon-nitrogen (but not peptide) bonds, in linear amides"/>
    <property type="evidence" value="ECO:0007669"/>
    <property type="project" value="TreeGrafter"/>
</dbReference>
<comment type="catalytic activity">
    <reaction evidence="2">
        <text>mycothiol S-conjugate + H2O = an N-acetyl-L-cysteine-S-conjugate + 1D-myo-inositol 2-amino-2-deoxy-alpha-D-glucopyranoside</text>
        <dbReference type="Rhea" id="RHEA:36543"/>
        <dbReference type="ChEBI" id="CHEBI:15377"/>
        <dbReference type="ChEBI" id="CHEBI:58718"/>
        <dbReference type="ChEBI" id="CHEBI:58886"/>
        <dbReference type="ChEBI" id="CHEBI:59633"/>
        <dbReference type="EC" id="3.5.1.115"/>
    </reaction>
</comment>
<dbReference type="GO" id="GO:0010126">
    <property type="term" value="P:mycothiol metabolic process"/>
    <property type="evidence" value="ECO:0007669"/>
    <property type="project" value="UniProtKB-UniRule"/>
</dbReference>
<dbReference type="HAMAP" id="MF_01482">
    <property type="entry name" value="Mca"/>
    <property type="match status" value="1"/>
</dbReference>
<dbReference type="Proteomes" id="UP000265962">
    <property type="component" value="Unassembled WGS sequence"/>
</dbReference>
<dbReference type="PANTHER" id="PTHR12993">
    <property type="entry name" value="N-ACETYLGLUCOSAMINYL-PHOSPHATIDYLINOSITOL DE-N-ACETYLASE-RELATED"/>
    <property type="match status" value="1"/>
</dbReference>
<dbReference type="GO" id="GO:0008270">
    <property type="term" value="F:zinc ion binding"/>
    <property type="evidence" value="ECO:0007669"/>
    <property type="project" value="UniProtKB-UniRule"/>
</dbReference>
<accession>A0A375I3F7</accession>
<reference evidence="4" key="1">
    <citation type="submission" date="2018-02" db="EMBL/GenBank/DDBJ databases">
        <authorList>
            <person name="Hornung B."/>
        </authorList>
    </citation>
    <scope>NUCLEOTIDE SEQUENCE [LARGE SCALE GENOMIC DNA]</scope>
</reference>